<dbReference type="EMBL" id="JRES01000678">
    <property type="protein sequence ID" value="KNC29271.1"/>
    <property type="molecule type" value="Genomic_DNA"/>
</dbReference>
<dbReference type="Proteomes" id="UP000037069">
    <property type="component" value="Unassembled WGS sequence"/>
</dbReference>
<evidence type="ECO:0000313" key="2">
    <source>
        <dbReference type="Proteomes" id="UP000037069"/>
    </source>
</evidence>
<name>A0A0L0CAJ2_LUCCU</name>
<comment type="caution">
    <text evidence="1">The sequence shown here is derived from an EMBL/GenBank/DDBJ whole genome shotgun (WGS) entry which is preliminary data.</text>
</comment>
<protein>
    <submittedName>
        <fullName evidence="1">Uncharacterized protein</fullName>
    </submittedName>
</protein>
<keyword evidence="2" id="KW-1185">Reference proteome</keyword>
<evidence type="ECO:0000313" key="1">
    <source>
        <dbReference type="EMBL" id="KNC29271.1"/>
    </source>
</evidence>
<gene>
    <name evidence="1" type="ORF">FF38_02455</name>
</gene>
<proteinExistence type="predicted"/>
<dbReference type="AlphaFoldDB" id="A0A0L0CAJ2"/>
<organism evidence="1 2">
    <name type="scientific">Lucilia cuprina</name>
    <name type="common">Green bottle fly</name>
    <name type="synonym">Australian sheep blowfly</name>
    <dbReference type="NCBI Taxonomy" id="7375"/>
    <lineage>
        <taxon>Eukaryota</taxon>
        <taxon>Metazoa</taxon>
        <taxon>Ecdysozoa</taxon>
        <taxon>Arthropoda</taxon>
        <taxon>Hexapoda</taxon>
        <taxon>Insecta</taxon>
        <taxon>Pterygota</taxon>
        <taxon>Neoptera</taxon>
        <taxon>Endopterygota</taxon>
        <taxon>Diptera</taxon>
        <taxon>Brachycera</taxon>
        <taxon>Muscomorpha</taxon>
        <taxon>Oestroidea</taxon>
        <taxon>Calliphoridae</taxon>
        <taxon>Luciliinae</taxon>
        <taxon>Lucilia</taxon>
    </lineage>
</organism>
<sequence>MSVKTLMHGVVYDSEARPAACYLGENLHLGVIEIPVPKVYQDYKLVMSHLPAGLILAENVGLKTGLDNSHFEQVCVQRSICCIPEFDRFFLLVGLLLPSQQDILTHAMRRIVGAISTQWMKKTTVKEGHQGKCSRKALDIQQVFTEITSTSWSLWISQQHVA</sequence>
<reference evidence="1 2" key="1">
    <citation type="journal article" date="2015" name="Nat. Commun.">
        <title>Lucilia cuprina genome unlocks parasitic fly biology to underpin future interventions.</title>
        <authorList>
            <person name="Anstead C.A."/>
            <person name="Korhonen P.K."/>
            <person name="Young N.D."/>
            <person name="Hall R.S."/>
            <person name="Jex A.R."/>
            <person name="Murali S.C."/>
            <person name="Hughes D.S."/>
            <person name="Lee S.F."/>
            <person name="Perry T."/>
            <person name="Stroehlein A.J."/>
            <person name="Ansell B.R."/>
            <person name="Breugelmans B."/>
            <person name="Hofmann A."/>
            <person name="Qu J."/>
            <person name="Dugan S."/>
            <person name="Lee S.L."/>
            <person name="Chao H."/>
            <person name="Dinh H."/>
            <person name="Han Y."/>
            <person name="Doddapaneni H.V."/>
            <person name="Worley K.C."/>
            <person name="Muzny D.M."/>
            <person name="Ioannidis P."/>
            <person name="Waterhouse R.M."/>
            <person name="Zdobnov E.M."/>
            <person name="James P.J."/>
            <person name="Bagnall N.H."/>
            <person name="Kotze A.C."/>
            <person name="Gibbs R.A."/>
            <person name="Richards S."/>
            <person name="Batterham P."/>
            <person name="Gasser R.B."/>
        </authorList>
    </citation>
    <scope>NUCLEOTIDE SEQUENCE [LARGE SCALE GENOMIC DNA]</scope>
    <source>
        <strain evidence="1 2">LS</strain>
        <tissue evidence="1">Full body</tissue>
    </source>
</reference>
<accession>A0A0L0CAJ2</accession>